<accession>A0A432LRI9</accession>
<dbReference type="OrthoDB" id="5951414at2"/>
<dbReference type="AlphaFoldDB" id="A0A432LRI9"/>
<proteinExistence type="predicted"/>
<feature type="transmembrane region" description="Helical" evidence="1">
    <location>
        <begin position="26"/>
        <end position="45"/>
    </location>
</feature>
<evidence type="ECO:0000256" key="1">
    <source>
        <dbReference type="SAM" id="Phobius"/>
    </source>
</evidence>
<comment type="caution">
    <text evidence="2">The sequence shown here is derived from an EMBL/GenBank/DDBJ whole genome shotgun (WGS) entry which is preliminary data.</text>
</comment>
<keyword evidence="1" id="KW-0472">Membrane</keyword>
<feature type="transmembrane region" description="Helical" evidence="1">
    <location>
        <begin position="225"/>
        <end position="248"/>
    </location>
</feature>
<protein>
    <submittedName>
        <fullName evidence="2">Uncharacterized protein</fullName>
    </submittedName>
</protein>
<keyword evidence="1" id="KW-1133">Transmembrane helix</keyword>
<keyword evidence="1" id="KW-0812">Transmembrane</keyword>
<gene>
    <name evidence="2" type="ORF">EKH79_16620</name>
</gene>
<reference evidence="2 3" key="1">
    <citation type="submission" date="2018-12" db="EMBL/GenBank/DDBJ databases">
        <title>Dyella dinghuensis sp. nov. DHOA06 and Dyella choica sp. nov. 4M-K27, isolated from forest soil.</title>
        <authorList>
            <person name="Qiu L.-H."/>
            <person name="Gao Z.-H."/>
        </authorList>
    </citation>
    <scope>NUCLEOTIDE SEQUENCE [LARGE SCALE GENOMIC DNA]</scope>
    <source>
        <strain evidence="2 3">DHOA06</strain>
    </source>
</reference>
<sequence>MASNNARSTGFGSVLSAMASAVQWRLLLLWLVIMLIPATIVALPLRHMLGGLLDNSIHADDWAQNFNATMFNDTIASLMKHPGWLGATATIGVLTTLLLSPFLNGMIVGSGRAGRALGFGALLQSGFVEYGRMFRVMLWSLLPYAVVLGVASVAMHMVDKHSEQAVLESQVDTYHSIAHWVLLIVFVLAQLIVESARAAFIADTGLRSATRALGRGFRQVFRRPLWTVVFYLVVTLIGLLIAAVFSMARIHVTAFGALGFLFALVLSQLIVLAIGWMRTARLFALADVARSIVVAKPQAEYR</sequence>
<name>A0A432LRI9_9GAMM</name>
<dbReference type="EMBL" id="RYZR01000007">
    <property type="protein sequence ID" value="RUL62490.1"/>
    <property type="molecule type" value="Genomic_DNA"/>
</dbReference>
<organism evidence="2 3">
    <name type="scientific">Dyella dinghuensis</name>
    <dbReference type="NCBI Taxonomy" id="1920169"/>
    <lineage>
        <taxon>Bacteria</taxon>
        <taxon>Pseudomonadati</taxon>
        <taxon>Pseudomonadota</taxon>
        <taxon>Gammaproteobacteria</taxon>
        <taxon>Lysobacterales</taxon>
        <taxon>Rhodanobacteraceae</taxon>
        <taxon>Dyella</taxon>
    </lineage>
</organism>
<feature type="transmembrane region" description="Helical" evidence="1">
    <location>
        <begin position="177"/>
        <end position="193"/>
    </location>
</feature>
<feature type="transmembrane region" description="Helical" evidence="1">
    <location>
        <begin position="136"/>
        <end position="157"/>
    </location>
</feature>
<keyword evidence="3" id="KW-1185">Reference proteome</keyword>
<dbReference type="RefSeq" id="WP_126674932.1">
    <property type="nucleotide sequence ID" value="NZ_RYZR01000007.1"/>
</dbReference>
<evidence type="ECO:0000313" key="2">
    <source>
        <dbReference type="EMBL" id="RUL62490.1"/>
    </source>
</evidence>
<evidence type="ECO:0000313" key="3">
    <source>
        <dbReference type="Proteomes" id="UP000267077"/>
    </source>
</evidence>
<feature type="transmembrane region" description="Helical" evidence="1">
    <location>
        <begin position="254"/>
        <end position="276"/>
    </location>
</feature>
<dbReference type="Proteomes" id="UP000267077">
    <property type="component" value="Unassembled WGS sequence"/>
</dbReference>
<feature type="transmembrane region" description="Helical" evidence="1">
    <location>
        <begin position="84"/>
        <end position="103"/>
    </location>
</feature>